<gene>
    <name evidence="2" type="ORF">QBC40DRAFT_276926</name>
</gene>
<keyword evidence="3" id="KW-1185">Reference proteome</keyword>
<dbReference type="AlphaFoldDB" id="A0AAN7AXP2"/>
<reference evidence="2" key="2">
    <citation type="submission" date="2023-05" db="EMBL/GenBank/DDBJ databases">
        <authorList>
            <consortium name="Lawrence Berkeley National Laboratory"/>
            <person name="Steindorff A."/>
            <person name="Hensen N."/>
            <person name="Bonometti L."/>
            <person name="Westerberg I."/>
            <person name="Brannstrom I.O."/>
            <person name="Guillou S."/>
            <person name="Cros-Aarteil S."/>
            <person name="Calhoun S."/>
            <person name="Haridas S."/>
            <person name="Kuo A."/>
            <person name="Mondo S."/>
            <person name="Pangilinan J."/>
            <person name="Riley R."/>
            <person name="Labutti K."/>
            <person name="Andreopoulos B."/>
            <person name="Lipzen A."/>
            <person name="Chen C."/>
            <person name="Yanf M."/>
            <person name="Daum C."/>
            <person name="Ng V."/>
            <person name="Clum A."/>
            <person name="Ohm R."/>
            <person name="Martin F."/>
            <person name="Silar P."/>
            <person name="Natvig D."/>
            <person name="Lalanne C."/>
            <person name="Gautier V."/>
            <person name="Ament-Velasquez S.L."/>
            <person name="Kruys A."/>
            <person name="Hutchinson M.I."/>
            <person name="Powell A.J."/>
            <person name="Barry K."/>
            <person name="Miller A.N."/>
            <person name="Grigoriev I.V."/>
            <person name="Debuchy R."/>
            <person name="Gladieux P."/>
            <person name="Thoren M.H."/>
            <person name="Johannesson H."/>
        </authorList>
    </citation>
    <scope>NUCLEOTIDE SEQUENCE</scope>
    <source>
        <strain evidence="2">CBS 315.58</strain>
    </source>
</reference>
<dbReference type="EMBL" id="MU863899">
    <property type="protein sequence ID" value="KAK4202297.1"/>
    <property type="molecule type" value="Genomic_DNA"/>
</dbReference>
<keyword evidence="1" id="KW-0472">Membrane</keyword>
<organism evidence="2 3">
    <name type="scientific">Triangularia verruculosa</name>
    <dbReference type="NCBI Taxonomy" id="2587418"/>
    <lineage>
        <taxon>Eukaryota</taxon>
        <taxon>Fungi</taxon>
        <taxon>Dikarya</taxon>
        <taxon>Ascomycota</taxon>
        <taxon>Pezizomycotina</taxon>
        <taxon>Sordariomycetes</taxon>
        <taxon>Sordariomycetidae</taxon>
        <taxon>Sordariales</taxon>
        <taxon>Podosporaceae</taxon>
        <taxon>Triangularia</taxon>
    </lineage>
</organism>
<reference evidence="2" key="1">
    <citation type="journal article" date="2023" name="Mol. Phylogenet. Evol.">
        <title>Genome-scale phylogeny and comparative genomics of the fungal order Sordariales.</title>
        <authorList>
            <person name="Hensen N."/>
            <person name="Bonometti L."/>
            <person name="Westerberg I."/>
            <person name="Brannstrom I.O."/>
            <person name="Guillou S."/>
            <person name="Cros-Aarteil S."/>
            <person name="Calhoun S."/>
            <person name="Haridas S."/>
            <person name="Kuo A."/>
            <person name="Mondo S."/>
            <person name="Pangilinan J."/>
            <person name="Riley R."/>
            <person name="LaButti K."/>
            <person name="Andreopoulos B."/>
            <person name="Lipzen A."/>
            <person name="Chen C."/>
            <person name="Yan M."/>
            <person name="Daum C."/>
            <person name="Ng V."/>
            <person name="Clum A."/>
            <person name="Steindorff A."/>
            <person name="Ohm R.A."/>
            <person name="Martin F."/>
            <person name="Silar P."/>
            <person name="Natvig D.O."/>
            <person name="Lalanne C."/>
            <person name="Gautier V."/>
            <person name="Ament-Velasquez S.L."/>
            <person name="Kruys A."/>
            <person name="Hutchinson M.I."/>
            <person name="Powell A.J."/>
            <person name="Barry K."/>
            <person name="Miller A.N."/>
            <person name="Grigoriev I.V."/>
            <person name="Debuchy R."/>
            <person name="Gladieux P."/>
            <person name="Hiltunen Thoren M."/>
            <person name="Johannesson H."/>
        </authorList>
    </citation>
    <scope>NUCLEOTIDE SEQUENCE</scope>
    <source>
        <strain evidence="2">CBS 315.58</strain>
    </source>
</reference>
<name>A0AAN7AXP2_9PEZI</name>
<protein>
    <submittedName>
        <fullName evidence="2">Uncharacterized protein</fullName>
    </submittedName>
</protein>
<evidence type="ECO:0000313" key="2">
    <source>
        <dbReference type="EMBL" id="KAK4202297.1"/>
    </source>
</evidence>
<keyword evidence="1" id="KW-1133">Transmembrane helix</keyword>
<dbReference type="Proteomes" id="UP001303160">
    <property type="component" value="Unassembled WGS sequence"/>
</dbReference>
<evidence type="ECO:0000256" key="1">
    <source>
        <dbReference type="SAM" id="Phobius"/>
    </source>
</evidence>
<feature type="transmembrane region" description="Helical" evidence="1">
    <location>
        <begin position="58"/>
        <end position="77"/>
    </location>
</feature>
<comment type="caution">
    <text evidence="2">The sequence shown here is derived from an EMBL/GenBank/DDBJ whole genome shotgun (WGS) entry which is preliminary data.</text>
</comment>
<sequence length="84" mass="9590">MSRLRRGTNRVVASLGCYGLISPHVATHVPPYITRFQFFTTSLLLSPGFCDPDFGWDWFRLLLLMLSMTLVLFLIFLRPLSIVG</sequence>
<proteinExistence type="predicted"/>
<evidence type="ECO:0000313" key="3">
    <source>
        <dbReference type="Proteomes" id="UP001303160"/>
    </source>
</evidence>
<accession>A0AAN7AXP2</accession>
<keyword evidence="1" id="KW-0812">Transmembrane</keyword>